<dbReference type="AlphaFoldDB" id="E4UNE8"/>
<dbReference type="OrthoDB" id="17089at2759"/>
<dbReference type="EMBL" id="DS989823">
    <property type="protein sequence ID" value="EFR00398.1"/>
    <property type="molecule type" value="Genomic_DNA"/>
</dbReference>
<dbReference type="OMA" id="YFPNFHG"/>
<dbReference type="InterPro" id="IPR007849">
    <property type="entry name" value="ATP10"/>
</dbReference>
<dbReference type="GeneID" id="10031191"/>
<dbReference type="FunCoup" id="E4UNE8">
    <property type="interactions" value="148"/>
</dbReference>
<feature type="compositionally biased region" description="Basic and acidic residues" evidence="1">
    <location>
        <begin position="102"/>
        <end position="119"/>
    </location>
</feature>
<dbReference type="HOGENOM" id="CLU_047290_1_0_1"/>
<dbReference type="InParanoid" id="E4UNE8"/>
<proteinExistence type="predicted"/>
<sequence>MSRHQAVSSIFEAGLFRRSCCNSYRLSSCRQFSLSSQWRQQQTQPQPQSQQQPQQRKLNIPPAIEQNPVALNKTEVKQFTPKPLKRPLGLPYAPEEGQNTGVDKRTLRQRGGDLVDKEKYQQRQSELIKEYSKPYYREWHRMNYHSGKVFICNPRLFKEDFSLYFPNLFGRTLLRSNPMQHTTPVLRGKISLVRVFASLWAESQTVTFVGEKENPELQKIIADAGPLVQKVDINNEDNWLKALLVRLFMGSMRRKMLKEQHGRYFLVRKGFTNYLKDQIGMLNGKVGYVYLLDENCKIRWAGSSIAGAEELESLNRGLQKLVSEKRASQEAPRIISASEIQKAAQTA</sequence>
<organism evidence="3">
    <name type="scientific">Arthroderma gypseum (strain ATCC MYA-4604 / CBS 118893)</name>
    <name type="common">Microsporum gypseum</name>
    <dbReference type="NCBI Taxonomy" id="535722"/>
    <lineage>
        <taxon>Eukaryota</taxon>
        <taxon>Fungi</taxon>
        <taxon>Dikarya</taxon>
        <taxon>Ascomycota</taxon>
        <taxon>Pezizomycotina</taxon>
        <taxon>Eurotiomycetes</taxon>
        <taxon>Eurotiomycetidae</taxon>
        <taxon>Onygenales</taxon>
        <taxon>Arthrodermataceae</taxon>
        <taxon>Nannizzia</taxon>
    </lineage>
</organism>
<dbReference type="VEuPathDB" id="FungiDB:MGYG_03402"/>
<reference evidence="3" key="1">
    <citation type="journal article" date="2012" name="MBio">
        <title>Comparative genome analysis of Trichophyton rubrum and related dermatophytes reveals candidate genes involved in infection.</title>
        <authorList>
            <person name="Martinez D.A."/>
            <person name="Oliver B.G."/>
            <person name="Graeser Y."/>
            <person name="Goldberg J.M."/>
            <person name="Li W."/>
            <person name="Martinez-Rossi N.M."/>
            <person name="Monod M."/>
            <person name="Shelest E."/>
            <person name="Barton R.C."/>
            <person name="Birch E."/>
            <person name="Brakhage A.A."/>
            <person name="Chen Z."/>
            <person name="Gurr S.J."/>
            <person name="Heiman D."/>
            <person name="Heitman J."/>
            <person name="Kosti I."/>
            <person name="Rossi A."/>
            <person name="Saif S."/>
            <person name="Samalova M."/>
            <person name="Saunders C.W."/>
            <person name="Shea T."/>
            <person name="Summerbell R.C."/>
            <person name="Xu J."/>
            <person name="Young S."/>
            <person name="Zeng Q."/>
            <person name="Birren B.W."/>
            <person name="Cuomo C.A."/>
            <person name="White T.C."/>
        </authorList>
    </citation>
    <scope>NUCLEOTIDE SEQUENCE [LARGE SCALE GENOMIC DNA]</scope>
    <source>
        <strain evidence="3">ATCC MYA-4604 / CBS 118893</strain>
    </source>
</reference>
<dbReference type="GO" id="GO:0005743">
    <property type="term" value="C:mitochondrial inner membrane"/>
    <property type="evidence" value="ECO:0007669"/>
    <property type="project" value="TreeGrafter"/>
</dbReference>
<feature type="region of interest" description="Disordered" evidence="1">
    <location>
        <begin position="77"/>
        <end position="119"/>
    </location>
</feature>
<gene>
    <name evidence="2" type="ORF">MGYG_03402</name>
</gene>
<dbReference type="eggNOG" id="KOG4614">
    <property type="taxonomic scope" value="Eukaryota"/>
</dbReference>
<dbReference type="GO" id="GO:0033615">
    <property type="term" value="P:mitochondrial proton-transporting ATP synthase complex assembly"/>
    <property type="evidence" value="ECO:0007669"/>
    <property type="project" value="TreeGrafter"/>
</dbReference>
<dbReference type="Proteomes" id="UP000002669">
    <property type="component" value="Unassembled WGS sequence"/>
</dbReference>
<accession>E4UNE8</accession>
<keyword evidence="3" id="KW-1185">Reference proteome</keyword>
<evidence type="ECO:0000313" key="3">
    <source>
        <dbReference type="Proteomes" id="UP000002669"/>
    </source>
</evidence>
<dbReference type="Pfam" id="PF05176">
    <property type="entry name" value="ATP-synt_10"/>
    <property type="match status" value="1"/>
</dbReference>
<evidence type="ECO:0000313" key="2">
    <source>
        <dbReference type="EMBL" id="EFR00398.1"/>
    </source>
</evidence>
<dbReference type="STRING" id="535722.E4UNE8"/>
<dbReference type="RefSeq" id="XP_003175880.1">
    <property type="nucleotide sequence ID" value="XM_003175832.1"/>
</dbReference>
<dbReference type="PANTHER" id="PTHR28106">
    <property type="entry name" value="MITOCHONDRIAL ATPASE COMPLEX SUBUNIT ATP10"/>
    <property type="match status" value="1"/>
</dbReference>
<dbReference type="PANTHER" id="PTHR28106:SF1">
    <property type="entry name" value="MITOCHONDRIAL ATPASE COMPLEX SUBUNIT ATP10"/>
    <property type="match status" value="1"/>
</dbReference>
<evidence type="ECO:0000256" key="1">
    <source>
        <dbReference type="SAM" id="MobiDB-lite"/>
    </source>
</evidence>
<protein>
    <submittedName>
        <fullName evidence="2">Mitochondrial ATPase complex subunit ATP10</fullName>
    </submittedName>
</protein>
<name>E4UNE8_ARTGP</name>